<dbReference type="RefSeq" id="YP_009229041.1">
    <property type="nucleotide sequence ID" value="NC_029226.1"/>
</dbReference>
<feature type="transmembrane region" description="Helical" evidence="1">
    <location>
        <begin position="6"/>
        <end position="30"/>
    </location>
</feature>
<dbReference type="CTD" id="4509"/>
<keyword evidence="2" id="KW-0496">Mitochondrion</keyword>
<keyword evidence="1" id="KW-1133">Transmembrane helix</keyword>
<protein>
    <submittedName>
        <fullName evidence="2">ATP synthase F0 subunit 8</fullName>
    </submittedName>
</protein>
<reference evidence="2" key="1">
    <citation type="submission" date="2015-11" db="EMBL/GenBank/DDBJ databases">
        <authorList>
            <person name="Zhang Y."/>
            <person name="Guo Z."/>
        </authorList>
    </citation>
    <scope>NUCLEOTIDE SEQUENCE</scope>
</reference>
<keyword evidence="1" id="KW-0472">Membrane</keyword>
<sequence>MPQMFPMFWLSLLIFFLLSLMLFLMLNYFIKPFKMFNFTTPSYPFSKLPWKL</sequence>
<proteinExistence type="predicted"/>
<gene>
    <name evidence="2" type="primary">ATP8</name>
</gene>
<keyword evidence="1" id="KW-0812">Transmembrane</keyword>
<evidence type="ECO:0000313" key="2">
    <source>
        <dbReference type="EMBL" id="ALS20339.1"/>
    </source>
</evidence>
<dbReference type="GeneID" id="26834622"/>
<evidence type="ECO:0000256" key="1">
    <source>
        <dbReference type="SAM" id="Phobius"/>
    </source>
</evidence>
<name>A0A0U2V9M1_9EUCA</name>
<organism evidence="2">
    <name type="scientific">Longpotamon xiushuiense</name>
    <dbReference type="NCBI Taxonomy" id="1767047"/>
    <lineage>
        <taxon>Eukaryota</taxon>
        <taxon>Metazoa</taxon>
        <taxon>Ecdysozoa</taxon>
        <taxon>Arthropoda</taxon>
        <taxon>Crustacea</taxon>
        <taxon>Multicrustacea</taxon>
        <taxon>Malacostraca</taxon>
        <taxon>Eumalacostraca</taxon>
        <taxon>Eucarida</taxon>
        <taxon>Decapoda</taxon>
        <taxon>Pleocyemata</taxon>
        <taxon>Brachyura</taxon>
        <taxon>Eubrachyura</taxon>
        <taxon>Potamoidea</taxon>
        <taxon>Potamidae</taxon>
        <taxon>Longpotamon</taxon>
    </lineage>
</organism>
<accession>A0A0U2V9M1</accession>
<dbReference type="EMBL" id="KU042041">
    <property type="protein sequence ID" value="ALS20339.1"/>
    <property type="molecule type" value="Genomic_DNA"/>
</dbReference>
<dbReference type="AlphaFoldDB" id="A0A0U2V9M1"/>
<geneLocation type="mitochondrion" evidence="2"/>